<dbReference type="GO" id="GO:0008233">
    <property type="term" value="F:peptidase activity"/>
    <property type="evidence" value="ECO:0007669"/>
    <property type="project" value="UniProtKB-KW"/>
</dbReference>
<evidence type="ECO:0000256" key="1">
    <source>
        <dbReference type="ARBA" id="ARBA00022670"/>
    </source>
</evidence>
<evidence type="ECO:0000256" key="4">
    <source>
        <dbReference type="ARBA" id="ARBA00069124"/>
    </source>
</evidence>
<evidence type="ECO:0000313" key="8">
    <source>
        <dbReference type="EMBL" id="GHA85499.1"/>
    </source>
</evidence>
<reference evidence="8" key="1">
    <citation type="journal article" date="2014" name="Int. J. Syst. Evol. Microbiol.">
        <title>Complete genome sequence of Corynebacterium casei LMG S-19264T (=DSM 44701T), isolated from a smear-ripened cheese.</title>
        <authorList>
            <consortium name="US DOE Joint Genome Institute (JGI-PGF)"/>
            <person name="Walter F."/>
            <person name="Albersmeier A."/>
            <person name="Kalinowski J."/>
            <person name="Ruckert C."/>
        </authorList>
    </citation>
    <scope>NUCLEOTIDE SEQUENCE</scope>
    <source>
        <strain evidence="8">KCTC 32513</strain>
    </source>
</reference>
<sequence>MTHALVIHGGAGAQPGTDYTAQRRHMRDLITLGDERLKAGDSALDVVTQMVELLEASGLYVAGKGSAPNTDGLFELDASIMDGATQAAGAVSAIQNMVSPVRAARLILEDGRHVMMTSAGARDFALAKGLASVDDPDAYYTEHEGHGSGAENADHGTVGAVALDMNGGLAAATSTGGIFNKRPGRVGDTPLIGVGTWADDQVAISCTGHGEPFIRTCAAHDIAAQMRYGGTDMNAAARATLDKVKAFGGDGGLIAIDRAGTIIMPYNSEGMKRAAISSRMDLVVRVFEPEP</sequence>
<keyword evidence="3" id="KW-0068">Autocatalytic cleavage</keyword>
<dbReference type="Proteomes" id="UP000634004">
    <property type="component" value="Unassembled WGS sequence"/>
</dbReference>
<reference evidence="8" key="2">
    <citation type="submission" date="2020-09" db="EMBL/GenBank/DDBJ databases">
        <authorList>
            <person name="Sun Q."/>
            <person name="Kim S."/>
        </authorList>
    </citation>
    <scope>NUCLEOTIDE SEQUENCE</scope>
    <source>
        <strain evidence="8">KCTC 32513</strain>
    </source>
</reference>
<proteinExistence type="predicted"/>
<feature type="active site" description="Nucleophile" evidence="5">
    <location>
        <position position="157"/>
    </location>
</feature>
<dbReference type="Pfam" id="PF01112">
    <property type="entry name" value="Asparaginase_2"/>
    <property type="match status" value="1"/>
</dbReference>
<evidence type="ECO:0000256" key="3">
    <source>
        <dbReference type="ARBA" id="ARBA00022813"/>
    </source>
</evidence>
<dbReference type="InterPro" id="IPR029055">
    <property type="entry name" value="Ntn_hydrolases_N"/>
</dbReference>
<evidence type="ECO:0000313" key="9">
    <source>
        <dbReference type="Proteomes" id="UP000634004"/>
    </source>
</evidence>
<dbReference type="FunFam" id="3.60.20.30:FF:000001">
    <property type="entry name" value="Isoaspartyl peptidase/L-asparaginase"/>
    <property type="match status" value="1"/>
</dbReference>
<dbReference type="RefSeq" id="WP_189495245.1">
    <property type="nucleotide sequence ID" value="NZ_BMZH01000002.1"/>
</dbReference>
<evidence type="ECO:0000256" key="5">
    <source>
        <dbReference type="PIRSR" id="PIRSR600246-1"/>
    </source>
</evidence>
<dbReference type="PANTHER" id="PTHR10188:SF6">
    <property type="entry name" value="N(4)-(BETA-N-ACETYLGLUCOSAMINYL)-L-ASPARAGINASE"/>
    <property type="match status" value="1"/>
</dbReference>
<dbReference type="GO" id="GO:0006508">
    <property type="term" value="P:proteolysis"/>
    <property type="evidence" value="ECO:0007669"/>
    <property type="project" value="UniProtKB-KW"/>
</dbReference>
<keyword evidence="9" id="KW-1185">Reference proteome</keyword>
<dbReference type="AlphaFoldDB" id="A0A8J3G1I8"/>
<protein>
    <recommendedName>
        <fullName evidence="4">Isoaspartyl peptidase</fullName>
    </recommendedName>
</protein>
<feature type="site" description="Cleavage; by autolysis" evidence="7">
    <location>
        <begin position="156"/>
        <end position="157"/>
    </location>
</feature>
<keyword evidence="1" id="KW-0645">Protease</keyword>
<dbReference type="EMBL" id="BMZH01000002">
    <property type="protein sequence ID" value="GHA85499.1"/>
    <property type="molecule type" value="Genomic_DNA"/>
</dbReference>
<feature type="binding site" evidence="6">
    <location>
        <begin position="207"/>
        <end position="210"/>
    </location>
    <ligand>
        <name>substrate</name>
    </ligand>
</feature>
<dbReference type="Gene3D" id="3.60.20.30">
    <property type="entry name" value="(Glycosyl)asparaginase"/>
    <property type="match status" value="1"/>
</dbReference>
<evidence type="ECO:0000256" key="2">
    <source>
        <dbReference type="ARBA" id="ARBA00022801"/>
    </source>
</evidence>
<accession>A0A8J3G1I8</accession>
<dbReference type="InterPro" id="IPR000246">
    <property type="entry name" value="Peptidase_T2"/>
</dbReference>
<dbReference type="PANTHER" id="PTHR10188">
    <property type="entry name" value="L-ASPARAGINASE"/>
    <property type="match status" value="1"/>
</dbReference>
<name>A0A8J3G1I8_9PROT</name>
<dbReference type="GO" id="GO:0016811">
    <property type="term" value="F:hydrolase activity, acting on carbon-nitrogen (but not peptide) bonds, in linear amides"/>
    <property type="evidence" value="ECO:0007669"/>
    <property type="project" value="UniProtKB-ARBA"/>
</dbReference>
<organism evidence="8 9">
    <name type="scientific">Algimonas arctica</name>
    <dbReference type="NCBI Taxonomy" id="1479486"/>
    <lineage>
        <taxon>Bacteria</taxon>
        <taxon>Pseudomonadati</taxon>
        <taxon>Pseudomonadota</taxon>
        <taxon>Alphaproteobacteria</taxon>
        <taxon>Maricaulales</taxon>
        <taxon>Robiginitomaculaceae</taxon>
        <taxon>Algimonas</taxon>
    </lineage>
</organism>
<keyword evidence="2" id="KW-0378">Hydrolase</keyword>
<evidence type="ECO:0000256" key="6">
    <source>
        <dbReference type="PIRSR" id="PIRSR600246-2"/>
    </source>
</evidence>
<dbReference type="SUPFAM" id="SSF56235">
    <property type="entry name" value="N-terminal nucleophile aminohydrolases (Ntn hydrolases)"/>
    <property type="match status" value="1"/>
</dbReference>
<evidence type="ECO:0000256" key="7">
    <source>
        <dbReference type="PIRSR" id="PIRSR600246-3"/>
    </source>
</evidence>
<feature type="binding site" evidence="6">
    <location>
        <begin position="185"/>
        <end position="188"/>
    </location>
    <ligand>
        <name>substrate</name>
    </ligand>
</feature>
<comment type="caution">
    <text evidence="8">The sequence shown here is derived from an EMBL/GenBank/DDBJ whole genome shotgun (WGS) entry which is preliminary data.</text>
</comment>
<dbReference type="CDD" id="cd04701">
    <property type="entry name" value="Asparaginase_2"/>
    <property type="match status" value="1"/>
</dbReference>
<gene>
    <name evidence="8" type="ORF">GCM10009069_05830</name>
</gene>